<dbReference type="SMART" id="SM00028">
    <property type="entry name" value="TPR"/>
    <property type="match status" value="2"/>
</dbReference>
<dbReference type="PROSITE" id="PS50005">
    <property type="entry name" value="TPR"/>
    <property type="match status" value="1"/>
</dbReference>
<dbReference type="SUPFAM" id="SSF48452">
    <property type="entry name" value="TPR-like"/>
    <property type="match status" value="1"/>
</dbReference>
<name>A0ABT3JD46_9SPHN</name>
<evidence type="ECO:0000313" key="2">
    <source>
        <dbReference type="EMBL" id="MCW3797003.1"/>
    </source>
</evidence>
<sequence length="212" mass="22233">MGYAWLLLLVVLTAGGLWWLGKLRGAALQLVLAALMLGSAGYALQGRPSLPGVAKGAGRRAPPLPLTEPRQAMLGRFTAAEPWLIMADAFERRGNTEGAVKIIRSALRKHPRDAALYIGLGNALVDHAGMITPASTIAFERARQLAPKHPAPLFFQGLALARSGEPAQALALWRQALALTPPGADYRPIIIGGVQALSVSASAGSPQAAGQR</sequence>
<dbReference type="InterPro" id="IPR019734">
    <property type="entry name" value="TPR_rpt"/>
</dbReference>
<accession>A0ABT3JD46</accession>
<evidence type="ECO:0000256" key="1">
    <source>
        <dbReference type="PROSITE-ProRule" id="PRU00339"/>
    </source>
</evidence>
<keyword evidence="1" id="KW-0802">TPR repeat</keyword>
<dbReference type="EMBL" id="JAPDOB010000001">
    <property type="protein sequence ID" value="MCW3797003.1"/>
    <property type="molecule type" value="Genomic_DNA"/>
</dbReference>
<proteinExistence type="predicted"/>
<comment type="caution">
    <text evidence="2">The sequence shown here is derived from an EMBL/GenBank/DDBJ whole genome shotgun (WGS) entry which is preliminary data.</text>
</comment>
<dbReference type="Proteomes" id="UP001526246">
    <property type="component" value="Unassembled WGS sequence"/>
</dbReference>
<dbReference type="Pfam" id="PF13428">
    <property type="entry name" value="TPR_14"/>
    <property type="match status" value="1"/>
</dbReference>
<feature type="repeat" description="TPR" evidence="1">
    <location>
        <begin position="80"/>
        <end position="113"/>
    </location>
</feature>
<gene>
    <name evidence="2" type="ORF">OMW55_04185</name>
</gene>
<keyword evidence="3" id="KW-1185">Reference proteome</keyword>
<evidence type="ECO:0000313" key="3">
    <source>
        <dbReference type="Proteomes" id="UP001526246"/>
    </source>
</evidence>
<protein>
    <submittedName>
        <fullName evidence="2">Tetratricopeptide repeat protein</fullName>
    </submittedName>
</protein>
<reference evidence="2 3" key="1">
    <citation type="submission" date="2022-10" db="EMBL/GenBank/DDBJ databases">
        <title>Sphingomonas sp.</title>
        <authorList>
            <person name="Jin C."/>
        </authorList>
    </citation>
    <scope>NUCLEOTIDE SEQUENCE [LARGE SCALE GENOMIC DNA]</scope>
    <source>
        <strain evidence="2 3">BN140010</strain>
    </source>
</reference>
<organism evidence="2 3">
    <name type="scientific">Sphingomonas arvum</name>
    <dbReference type="NCBI Taxonomy" id="2992113"/>
    <lineage>
        <taxon>Bacteria</taxon>
        <taxon>Pseudomonadati</taxon>
        <taxon>Pseudomonadota</taxon>
        <taxon>Alphaproteobacteria</taxon>
        <taxon>Sphingomonadales</taxon>
        <taxon>Sphingomonadaceae</taxon>
        <taxon>Sphingomonas</taxon>
    </lineage>
</organism>
<dbReference type="RefSeq" id="WP_264881055.1">
    <property type="nucleotide sequence ID" value="NZ_JAPDOB010000001.1"/>
</dbReference>
<dbReference type="InterPro" id="IPR011990">
    <property type="entry name" value="TPR-like_helical_dom_sf"/>
</dbReference>
<dbReference type="Gene3D" id="1.25.40.10">
    <property type="entry name" value="Tetratricopeptide repeat domain"/>
    <property type="match status" value="1"/>
</dbReference>